<dbReference type="CDD" id="cd00082">
    <property type="entry name" value="HisKA"/>
    <property type="match status" value="1"/>
</dbReference>
<dbReference type="InterPro" id="IPR001789">
    <property type="entry name" value="Sig_transdc_resp-reg_receiver"/>
</dbReference>
<organism evidence="11 12">
    <name type="scientific">Inquilinus ginsengisoli</name>
    <dbReference type="NCBI Taxonomy" id="363840"/>
    <lineage>
        <taxon>Bacteria</taxon>
        <taxon>Pseudomonadati</taxon>
        <taxon>Pseudomonadota</taxon>
        <taxon>Alphaproteobacteria</taxon>
        <taxon>Rhodospirillales</taxon>
        <taxon>Rhodospirillaceae</taxon>
        <taxon>Inquilinus</taxon>
    </lineage>
</organism>
<evidence type="ECO:0000256" key="4">
    <source>
        <dbReference type="ARBA" id="ARBA00023012"/>
    </source>
</evidence>
<feature type="domain" description="Histidine kinase" evidence="8">
    <location>
        <begin position="199"/>
        <end position="420"/>
    </location>
</feature>
<evidence type="ECO:0000256" key="2">
    <source>
        <dbReference type="ARBA" id="ARBA00012438"/>
    </source>
</evidence>
<dbReference type="PROSITE" id="PS50110">
    <property type="entry name" value="RESPONSE_REGULATORY"/>
    <property type="match status" value="1"/>
</dbReference>
<dbReference type="SMART" id="SM00448">
    <property type="entry name" value="REC"/>
    <property type="match status" value="1"/>
</dbReference>
<dbReference type="Pfam" id="PF02518">
    <property type="entry name" value="HATPase_c"/>
    <property type="match status" value="1"/>
</dbReference>
<evidence type="ECO:0000256" key="3">
    <source>
        <dbReference type="ARBA" id="ARBA00022553"/>
    </source>
</evidence>
<protein>
    <recommendedName>
        <fullName evidence="2">histidine kinase</fullName>
        <ecNumber evidence="2">2.7.13.3</ecNumber>
    </recommendedName>
</protein>
<dbReference type="Pfam" id="PF01627">
    <property type="entry name" value="Hpt"/>
    <property type="match status" value="1"/>
</dbReference>
<dbReference type="SUPFAM" id="SSF55874">
    <property type="entry name" value="ATPase domain of HSP90 chaperone/DNA topoisomerase II/histidine kinase"/>
    <property type="match status" value="1"/>
</dbReference>
<comment type="catalytic activity">
    <reaction evidence="1">
        <text>ATP + protein L-histidine = ADP + protein N-phospho-L-histidine.</text>
        <dbReference type="EC" id="2.7.13.3"/>
    </reaction>
</comment>
<dbReference type="InterPro" id="IPR005467">
    <property type="entry name" value="His_kinase_dom"/>
</dbReference>
<dbReference type="Gene3D" id="1.10.287.130">
    <property type="match status" value="1"/>
</dbReference>
<dbReference type="EC" id="2.7.13.3" evidence="2"/>
<dbReference type="Proteomes" id="UP001262410">
    <property type="component" value="Unassembled WGS sequence"/>
</dbReference>
<dbReference type="InterPro" id="IPR036890">
    <property type="entry name" value="HATPase_C_sf"/>
</dbReference>
<dbReference type="GO" id="GO:0004673">
    <property type="term" value="F:protein histidine kinase activity"/>
    <property type="evidence" value="ECO:0007669"/>
    <property type="project" value="UniProtKB-EC"/>
</dbReference>
<evidence type="ECO:0000313" key="11">
    <source>
        <dbReference type="EMBL" id="MDR6288860.1"/>
    </source>
</evidence>
<dbReference type="EMBL" id="JAVDPW010000002">
    <property type="protein sequence ID" value="MDR6288860.1"/>
    <property type="molecule type" value="Genomic_DNA"/>
</dbReference>
<feature type="transmembrane region" description="Helical" evidence="7">
    <location>
        <begin position="56"/>
        <end position="76"/>
    </location>
</feature>
<keyword evidence="11" id="KW-0418">Kinase</keyword>
<reference evidence="11 12" key="1">
    <citation type="submission" date="2023-07" db="EMBL/GenBank/DDBJ databases">
        <title>Sorghum-associated microbial communities from plants grown in Nebraska, USA.</title>
        <authorList>
            <person name="Schachtman D."/>
        </authorList>
    </citation>
    <scope>NUCLEOTIDE SEQUENCE [LARGE SCALE GENOMIC DNA]</scope>
    <source>
        <strain evidence="11 12">584</strain>
    </source>
</reference>
<dbReference type="InterPro" id="IPR004358">
    <property type="entry name" value="Sig_transdc_His_kin-like_C"/>
</dbReference>
<dbReference type="PANTHER" id="PTHR45339">
    <property type="entry name" value="HYBRID SIGNAL TRANSDUCTION HISTIDINE KINASE J"/>
    <property type="match status" value="1"/>
</dbReference>
<dbReference type="SUPFAM" id="SSF47226">
    <property type="entry name" value="Histidine-containing phosphotransfer domain, HPT domain"/>
    <property type="match status" value="1"/>
</dbReference>
<dbReference type="Pfam" id="PF00512">
    <property type="entry name" value="HisKA"/>
    <property type="match status" value="1"/>
</dbReference>
<comment type="caution">
    <text evidence="11">The sequence shown here is derived from an EMBL/GenBank/DDBJ whole genome shotgun (WGS) entry which is preliminary data.</text>
</comment>
<dbReference type="PANTHER" id="PTHR45339:SF5">
    <property type="entry name" value="HISTIDINE KINASE"/>
    <property type="match status" value="1"/>
</dbReference>
<dbReference type="CDD" id="cd17546">
    <property type="entry name" value="REC_hyHK_CKI1_RcsC-like"/>
    <property type="match status" value="1"/>
</dbReference>
<feature type="transmembrane region" description="Helical" evidence="7">
    <location>
        <begin position="125"/>
        <end position="145"/>
    </location>
</feature>
<feature type="transmembrane region" description="Helical" evidence="7">
    <location>
        <begin position="97"/>
        <end position="119"/>
    </location>
</feature>
<dbReference type="InterPro" id="IPR003661">
    <property type="entry name" value="HisK_dim/P_dom"/>
</dbReference>
<dbReference type="InterPro" id="IPR011006">
    <property type="entry name" value="CheY-like_superfamily"/>
</dbReference>
<dbReference type="SUPFAM" id="SSF47384">
    <property type="entry name" value="Homodimeric domain of signal transducing histidine kinase"/>
    <property type="match status" value="1"/>
</dbReference>
<dbReference type="PROSITE" id="PS50109">
    <property type="entry name" value="HIS_KIN"/>
    <property type="match status" value="1"/>
</dbReference>
<feature type="modified residue" description="Phosphohistidine" evidence="5">
    <location>
        <position position="776"/>
    </location>
</feature>
<feature type="domain" description="Response regulatory" evidence="9">
    <location>
        <begin position="580"/>
        <end position="697"/>
    </location>
</feature>
<dbReference type="InterPro" id="IPR008207">
    <property type="entry name" value="Sig_transdc_His_kin_Hpt_dom"/>
</dbReference>
<keyword evidence="7" id="KW-1133">Transmembrane helix</keyword>
<dbReference type="RefSeq" id="WP_309792935.1">
    <property type="nucleotide sequence ID" value="NZ_JAVDPW010000002.1"/>
</dbReference>
<dbReference type="InterPro" id="IPR003594">
    <property type="entry name" value="HATPase_dom"/>
</dbReference>
<sequence>MTDEKRQPEPRSFVARMARRLKTRPDSEHEMRLNGLCFATAILVYFLSTGGYNPDAILVLAAYVSLNFAILGHILVHPGICRPRRIIALLGDFIAMFFEMQIGGETTAILFPIYLWVIFGNGFRFGLQFLALATATGVMSFGAAVATTPFWTGHMSLSAGLLGGMVLLPLYAATLIRKLSMAKRQAEEANQAKSLFLASVSHELRTPLTAIIGMGSVLQDTDLDPDQREMTGTVVAAGQRLLALINDILDFSRIEAGQMPVPSGDFDLPSLLAEMRSMVLTQAQSKGLDLTTHVGPGVPVRLSGSERHLKDVLLNLAGNAVKFTEAGGVLIDVALDQDLGGRLRLRFAVSDTGIGISPEAAPYIFDSFRQADATIMDRFGGTGLGLAISKRLVGLMGGEIGVDSTPGAGSVFWFTVELGRAAEVENQPAVEAVPVLLVSPDPARLERLARLLDPVAATVAAFDSLAAALAHAPPQSPDMMTAALIVDRQVVPDDPSRRTELLAMLRSSPTLRPILLDDRRAEAAALPRVLKETFATSIPLDADRESVVVALRIVATGRRPAGREADEAGGREATAGRRLQVLVADDNRMNQKVLREILVRAGHEVRLVANGEEALDALDEADFDLVLMDINMPVMNGIEATKLYRFTALDRPHVPIVALTADATAGVAARCAEAGMDACLTKPIEPETLFAAIDDILGGNTPMARRRVLPDNVRALPQSSPASVDMRVLDRLELLGGSDFLIELIDDFLTDVETIADELRTAAQKADSLQFRGSAHALRSAAANIGAAGLATLCVEWQGIGTAELIARRDGHVRKLEAELERLRPALLRRRNAAARSAQNA</sequence>
<keyword evidence="3 6" id="KW-0597">Phosphoprotein</keyword>
<dbReference type="SUPFAM" id="SSF52172">
    <property type="entry name" value="CheY-like"/>
    <property type="match status" value="1"/>
</dbReference>
<evidence type="ECO:0000256" key="5">
    <source>
        <dbReference type="PROSITE-ProRule" id="PRU00110"/>
    </source>
</evidence>
<dbReference type="Gene3D" id="3.40.50.2300">
    <property type="match status" value="1"/>
</dbReference>
<evidence type="ECO:0000259" key="9">
    <source>
        <dbReference type="PROSITE" id="PS50110"/>
    </source>
</evidence>
<keyword evidence="7" id="KW-0812">Transmembrane</keyword>
<feature type="transmembrane region" description="Helical" evidence="7">
    <location>
        <begin position="31"/>
        <end position="50"/>
    </location>
</feature>
<dbReference type="CDD" id="cd16922">
    <property type="entry name" value="HATPase_EvgS-ArcB-TorS-like"/>
    <property type="match status" value="1"/>
</dbReference>
<dbReference type="SMART" id="SM00387">
    <property type="entry name" value="HATPase_c"/>
    <property type="match status" value="1"/>
</dbReference>
<gene>
    <name evidence="11" type="ORF">E9232_001367</name>
</gene>
<evidence type="ECO:0000259" key="8">
    <source>
        <dbReference type="PROSITE" id="PS50109"/>
    </source>
</evidence>
<evidence type="ECO:0000259" key="10">
    <source>
        <dbReference type="PROSITE" id="PS50894"/>
    </source>
</evidence>
<feature type="transmembrane region" description="Helical" evidence="7">
    <location>
        <begin position="157"/>
        <end position="176"/>
    </location>
</feature>
<dbReference type="Gene3D" id="3.30.565.10">
    <property type="entry name" value="Histidine kinase-like ATPase, C-terminal domain"/>
    <property type="match status" value="1"/>
</dbReference>
<keyword evidence="7" id="KW-0472">Membrane</keyword>
<dbReference type="PROSITE" id="PS50894">
    <property type="entry name" value="HPT"/>
    <property type="match status" value="1"/>
</dbReference>
<evidence type="ECO:0000313" key="12">
    <source>
        <dbReference type="Proteomes" id="UP001262410"/>
    </source>
</evidence>
<name>A0ABU1JJS4_9PROT</name>
<dbReference type="InterPro" id="IPR036097">
    <property type="entry name" value="HisK_dim/P_sf"/>
</dbReference>
<feature type="domain" description="HPt" evidence="10">
    <location>
        <begin position="737"/>
        <end position="841"/>
    </location>
</feature>
<keyword evidence="4" id="KW-0902">Two-component regulatory system</keyword>
<evidence type="ECO:0000256" key="6">
    <source>
        <dbReference type="PROSITE-ProRule" id="PRU00169"/>
    </source>
</evidence>
<dbReference type="SMART" id="SM00388">
    <property type="entry name" value="HisKA"/>
    <property type="match status" value="1"/>
</dbReference>
<feature type="modified residue" description="4-aspartylphosphate" evidence="6">
    <location>
        <position position="629"/>
    </location>
</feature>
<evidence type="ECO:0000256" key="1">
    <source>
        <dbReference type="ARBA" id="ARBA00000085"/>
    </source>
</evidence>
<evidence type="ECO:0000256" key="7">
    <source>
        <dbReference type="SAM" id="Phobius"/>
    </source>
</evidence>
<keyword evidence="11" id="KW-0808">Transferase</keyword>
<dbReference type="Gene3D" id="1.20.120.160">
    <property type="entry name" value="HPT domain"/>
    <property type="match status" value="1"/>
</dbReference>
<accession>A0ABU1JJS4</accession>
<dbReference type="Pfam" id="PF00072">
    <property type="entry name" value="Response_reg"/>
    <property type="match status" value="1"/>
</dbReference>
<proteinExistence type="predicted"/>
<keyword evidence="12" id="KW-1185">Reference proteome</keyword>
<dbReference type="InterPro" id="IPR036641">
    <property type="entry name" value="HPT_dom_sf"/>
</dbReference>
<dbReference type="PRINTS" id="PR00344">
    <property type="entry name" value="BCTRLSENSOR"/>
</dbReference>